<proteinExistence type="predicted"/>
<sequence length="161" mass="19080">MNSTTDALIRPAEPGPFCLWITYIVNCTTVSNPEYFGLAIYNNSNFNEIKFEYPEFKKYPVVMCYPQMIYESRWQQIIFATEVYRHFGADLQIQYINSAMTEIVDILEIYERKGWIKIEKFAYIDFDPAFLSLIGYQPMFELDSRNQPLAYTNCLMKYRVS</sequence>
<accession>A0AC34GSX6</accession>
<dbReference type="WBParaSite" id="ES5_v2.g7723.t1">
    <property type="protein sequence ID" value="ES5_v2.g7723.t1"/>
    <property type="gene ID" value="ES5_v2.g7723"/>
</dbReference>
<evidence type="ECO:0000313" key="2">
    <source>
        <dbReference type="WBParaSite" id="ES5_v2.g7723.t1"/>
    </source>
</evidence>
<evidence type="ECO:0000313" key="1">
    <source>
        <dbReference type="Proteomes" id="UP000887579"/>
    </source>
</evidence>
<organism evidence="1 2">
    <name type="scientific">Panagrolaimus sp. ES5</name>
    <dbReference type="NCBI Taxonomy" id="591445"/>
    <lineage>
        <taxon>Eukaryota</taxon>
        <taxon>Metazoa</taxon>
        <taxon>Ecdysozoa</taxon>
        <taxon>Nematoda</taxon>
        <taxon>Chromadorea</taxon>
        <taxon>Rhabditida</taxon>
        <taxon>Tylenchina</taxon>
        <taxon>Panagrolaimomorpha</taxon>
        <taxon>Panagrolaimoidea</taxon>
        <taxon>Panagrolaimidae</taxon>
        <taxon>Panagrolaimus</taxon>
    </lineage>
</organism>
<reference evidence="2" key="1">
    <citation type="submission" date="2022-11" db="UniProtKB">
        <authorList>
            <consortium name="WormBaseParasite"/>
        </authorList>
    </citation>
    <scope>IDENTIFICATION</scope>
</reference>
<protein>
    <submittedName>
        <fullName evidence="2">Glycosyltransferase family 92 protein</fullName>
    </submittedName>
</protein>
<dbReference type="Proteomes" id="UP000887579">
    <property type="component" value="Unplaced"/>
</dbReference>
<name>A0AC34GSX6_9BILA</name>